<keyword evidence="2" id="KW-1133">Transmembrane helix</keyword>
<dbReference type="Proteomes" id="UP000448199">
    <property type="component" value="Unassembled WGS sequence"/>
</dbReference>
<dbReference type="InterPro" id="IPR042047">
    <property type="entry name" value="SleB_dom1"/>
</dbReference>
<dbReference type="Pfam" id="PF07486">
    <property type="entry name" value="Hydrolase_2"/>
    <property type="match status" value="1"/>
</dbReference>
<evidence type="ECO:0000256" key="2">
    <source>
        <dbReference type="SAM" id="Phobius"/>
    </source>
</evidence>
<feature type="region of interest" description="Disordered" evidence="1">
    <location>
        <begin position="37"/>
        <end position="61"/>
    </location>
</feature>
<sequence>MRLQPSFLSRDNGPLYGVSAILLAAFIALAVLGGPKGSATSRITDPSLGETTRNEPLPATADLPAAADDTVVLSRLSPDEARARNAVIEFAAVGPGNPRPFAFRGSSADRIRARDCLALAGMAEAGGGDGDQRAVMQVILNRVRHPAFSNSVCGVVFEGSQRPTGCQFSFTCDGSLARRYSESLWDASRQRAEEMLGGATYAPVGNSTHFHADYVYPWWSDELDKVAKVGPHIFFRWRGFWGTVRALSARYSGGEPDPMALRATAVAVAAANPLPTLLESGTAVRSITQEKLAGAPAAGADAEVSRSPGAGVHFVLISPTDAPSELVDRARELCSGEGYCRVQGWTDAANIPAKLPLSEDARRTLRFSFVAGAAGGSEATFFDCRMFAASATGTCLPNARP</sequence>
<keyword evidence="2" id="KW-0812">Transmembrane</keyword>
<comment type="caution">
    <text evidence="4">The sequence shown here is derived from an EMBL/GenBank/DDBJ whole genome shotgun (WGS) entry which is preliminary data.</text>
</comment>
<evidence type="ECO:0000256" key="1">
    <source>
        <dbReference type="SAM" id="MobiDB-lite"/>
    </source>
</evidence>
<evidence type="ECO:0000259" key="3">
    <source>
        <dbReference type="Pfam" id="PF07486"/>
    </source>
</evidence>
<reference evidence="4 5" key="1">
    <citation type="submission" date="2019-12" db="EMBL/GenBank/DDBJ databases">
        <title>Genomic-based taxomic classification of the family Erythrobacteraceae.</title>
        <authorList>
            <person name="Xu L."/>
        </authorList>
    </citation>
    <scope>NUCLEOTIDE SEQUENCE [LARGE SCALE GENOMIC DNA]</scope>
    <source>
        <strain evidence="4 5">DSM 17792</strain>
    </source>
</reference>
<dbReference type="EMBL" id="WTYC01000001">
    <property type="protein sequence ID" value="MXO46914.1"/>
    <property type="molecule type" value="Genomic_DNA"/>
</dbReference>
<feature type="domain" description="Cell wall hydrolase SleB" evidence="3">
    <location>
        <begin position="131"/>
        <end position="235"/>
    </location>
</feature>
<dbReference type="InterPro" id="IPR011105">
    <property type="entry name" value="Cell_wall_hydrolase_SleB"/>
</dbReference>
<feature type="transmembrane region" description="Helical" evidence="2">
    <location>
        <begin position="15"/>
        <end position="33"/>
    </location>
</feature>
<name>A0A844XN95_9SPHN</name>
<keyword evidence="5" id="KW-1185">Reference proteome</keyword>
<evidence type="ECO:0000313" key="4">
    <source>
        <dbReference type="EMBL" id="MXO46914.1"/>
    </source>
</evidence>
<evidence type="ECO:0000313" key="5">
    <source>
        <dbReference type="Proteomes" id="UP000448199"/>
    </source>
</evidence>
<keyword evidence="4" id="KW-0378">Hydrolase</keyword>
<dbReference type="AlphaFoldDB" id="A0A844XN95"/>
<proteinExistence type="predicted"/>
<dbReference type="GO" id="GO:0016787">
    <property type="term" value="F:hydrolase activity"/>
    <property type="evidence" value="ECO:0007669"/>
    <property type="project" value="UniProtKB-KW"/>
</dbReference>
<keyword evidence="2" id="KW-0472">Membrane</keyword>
<dbReference type="Gene3D" id="1.10.10.2520">
    <property type="entry name" value="Cell wall hydrolase SleB, domain 1"/>
    <property type="match status" value="1"/>
</dbReference>
<accession>A0A844XN95</accession>
<organism evidence="4 5">
    <name type="scientific">Qipengyuania vulgaris</name>
    <dbReference type="NCBI Taxonomy" id="291985"/>
    <lineage>
        <taxon>Bacteria</taxon>
        <taxon>Pseudomonadati</taxon>
        <taxon>Pseudomonadota</taxon>
        <taxon>Alphaproteobacteria</taxon>
        <taxon>Sphingomonadales</taxon>
        <taxon>Erythrobacteraceae</taxon>
        <taxon>Qipengyuania</taxon>
    </lineage>
</organism>
<dbReference type="OrthoDB" id="9785345at2"/>
<dbReference type="RefSeq" id="WP_160726532.1">
    <property type="nucleotide sequence ID" value="NZ_WTYC01000001.1"/>
</dbReference>
<protein>
    <submittedName>
        <fullName evidence="4">Cell wall hydrolase</fullName>
    </submittedName>
</protein>
<gene>
    <name evidence="4" type="ORF">GRI69_01395</name>
</gene>